<name>A0A381X6D1_9ZZZZ</name>
<dbReference type="EMBL" id="UINC01014079">
    <property type="protein sequence ID" value="SVA60306.1"/>
    <property type="molecule type" value="Genomic_DNA"/>
</dbReference>
<organism evidence="2">
    <name type="scientific">marine metagenome</name>
    <dbReference type="NCBI Taxonomy" id="408172"/>
    <lineage>
        <taxon>unclassified sequences</taxon>
        <taxon>metagenomes</taxon>
        <taxon>ecological metagenomes</taxon>
    </lineage>
</organism>
<dbReference type="GO" id="GO:0005737">
    <property type="term" value="C:cytoplasm"/>
    <property type="evidence" value="ECO:0007669"/>
    <property type="project" value="TreeGrafter"/>
</dbReference>
<evidence type="ECO:0000259" key="1">
    <source>
        <dbReference type="Pfam" id="PF12706"/>
    </source>
</evidence>
<dbReference type="SUPFAM" id="SSF56281">
    <property type="entry name" value="Metallo-hydrolase/oxidoreductase"/>
    <property type="match status" value="1"/>
</dbReference>
<dbReference type="Gene3D" id="3.60.15.10">
    <property type="entry name" value="Ribonuclease Z/Hydroxyacylglutathione hydrolase-like"/>
    <property type="match status" value="1"/>
</dbReference>
<dbReference type="InterPro" id="IPR001279">
    <property type="entry name" value="Metallo-B-lactamas"/>
</dbReference>
<dbReference type="AlphaFoldDB" id="A0A381X6D1"/>
<evidence type="ECO:0000313" key="2">
    <source>
        <dbReference type="EMBL" id="SVA60306.1"/>
    </source>
</evidence>
<reference evidence="2" key="1">
    <citation type="submission" date="2018-05" db="EMBL/GenBank/DDBJ databases">
        <authorList>
            <person name="Lanie J.A."/>
            <person name="Ng W.-L."/>
            <person name="Kazmierczak K.M."/>
            <person name="Andrzejewski T.M."/>
            <person name="Davidsen T.M."/>
            <person name="Wayne K.J."/>
            <person name="Tettelin H."/>
            <person name="Glass J.I."/>
            <person name="Rusch D."/>
            <person name="Podicherti R."/>
            <person name="Tsui H.-C.T."/>
            <person name="Winkler M.E."/>
        </authorList>
    </citation>
    <scope>NUCLEOTIDE SEQUENCE</scope>
</reference>
<proteinExistence type="predicted"/>
<gene>
    <name evidence="2" type="ORF">METZ01_LOCUS113160</name>
</gene>
<sequence length="359" mass="41866">MGHINYAPLLFAKQMLRRNFLKKILISTISIIAMSNKLFAKEIFSKPIFKDGIFYNNYIDHKMAPFKDFWKWRKESTKPDRLSFPLTKNNPTFLQKNRTQKTLTWIGHASVLLQIDGINILTDPHLTKRASPVSFAGPSRTTPPGLSIEDLPNIDIIVISHNHYDHLDYQTIRKITKKQRNNQPLVLVPLKLKKLLESFGATNVMELEWWDKTIFKNLNIHSVPVQHWSNRSFNTNKTLWCGWVFETQNFKCIFIGDTGYSKDFLTIQEKFSHMDLALIPIGAYAPRWFMKDHHCNVEEAIQIHKDLKSKNSFAMHWGTFQLTDEPMDEPPRLLEKLSVEKDLSKDEFIAMIHGESKII</sequence>
<feature type="domain" description="Metallo-beta-lactamase" evidence="1">
    <location>
        <begin position="119"/>
        <end position="317"/>
    </location>
</feature>
<accession>A0A381X6D1</accession>
<dbReference type="PANTHER" id="PTHR15032:SF4">
    <property type="entry name" value="N-ACYL-PHOSPHATIDYLETHANOLAMINE-HYDROLYZING PHOSPHOLIPASE D"/>
    <property type="match status" value="1"/>
</dbReference>
<protein>
    <recommendedName>
        <fullName evidence="1">Metallo-beta-lactamase domain-containing protein</fullName>
    </recommendedName>
</protein>
<dbReference type="Pfam" id="PF12706">
    <property type="entry name" value="Lactamase_B_2"/>
    <property type="match status" value="1"/>
</dbReference>
<dbReference type="InterPro" id="IPR036866">
    <property type="entry name" value="RibonucZ/Hydroxyglut_hydro"/>
</dbReference>
<dbReference type="PANTHER" id="PTHR15032">
    <property type="entry name" value="N-ACYL-PHOSPHATIDYLETHANOLAMINE-HYDROLYZING PHOSPHOLIPASE D"/>
    <property type="match status" value="1"/>
</dbReference>